<evidence type="ECO:0000256" key="1">
    <source>
        <dbReference type="SAM" id="MobiDB-lite"/>
    </source>
</evidence>
<protein>
    <submittedName>
        <fullName evidence="2">Uncharacterized protein</fullName>
    </submittedName>
</protein>
<proteinExistence type="predicted"/>
<feature type="region of interest" description="Disordered" evidence="1">
    <location>
        <begin position="198"/>
        <end position="229"/>
    </location>
</feature>
<gene>
    <name evidence="2" type="ORF">CSOJ01_00729</name>
</gene>
<feature type="region of interest" description="Disordered" evidence="1">
    <location>
        <begin position="65"/>
        <end position="86"/>
    </location>
</feature>
<evidence type="ECO:0000313" key="3">
    <source>
        <dbReference type="Proteomes" id="UP000652219"/>
    </source>
</evidence>
<accession>A0A8H6N5K7</accession>
<dbReference type="EMBL" id="WIGN01000005">
    <property type="protein sequence ID" value="KAF6820473.1"/>
    <property type="molecule type" value="Genomic_DNA"/>
</dbReference>
<sequence>MLLHVVEIQTASRLAVRLRRPWPLDQPPRHAFIVPSLDRLNTGSSTIYTTWYLDQPCSLQEQEAQVGESSAASSKAIQPSHSSVCEDQTHPVETGLITISSYGYLTTLLHPLLAATLPMLTSETANGGTTLHYTADSLFLSGLTSGSTKLRSRHEPRPPPKSILCLDLPPSSAVDSRTVASWAWSAFTDCLPSSNSPFGGAIETNRSTTPSPEQPSEEMDDGRRSVYQRQSVRLRSPCWRVLCDNVDELKRPDETNTKDAVLPFEPAAASWCSLQMRGAIRTAPSKRCKRWYRPTTGRKTVPMRPYRPVNR</sequence>
<comment type="caution">
    <text evidence="2">The sequence shown here is derived from an EMBL/GenBank/DDBJ whole genome shotgun (WGS) entry which is preliminary data.</text>
</comment>
<dbReference type="Proteomes" id="UP000652219">
    <property type="component" value="Unassembled WGS sequence"/>
</dbReference>
<organism evidence="2 3">
    <name type="scientific">Colletotrichum sojae</name>
    <dbReference type="NCBI Taxonomy" id="2175907"/>
    <lineage>
        <taxon>Eukaryota</taxon>
        <taxon>Fungi</taxon>
        <taxon>Dikarya</taxon>
        <taxon>Ascomycota</taxon>
        <taxon>Pezizomycotina</taxon>
        <taxon>Sordariomycetes</taxon>
        <taxon>Hypocreomycetidae</taxon>
        <taxon>Glomerellales</taxon>
        <taxon>Glomerellaceae</taxon>
        <taxon>Colletotrichum</taxon>
        <taxon>Colletotrichum orchidearum species complex</taxon>
    </lineage>
</organism>
<keyword evidence="3" id="KW-1185">Reference proteome</keyword>
<reference evidence="2 3" key="1">
    <citation type="journal article" date="2020" name="Phytopathology">
        <title>Genome Sequence Resources of Colletotrichum truncatum, C. plurivorum, C. musicola, and C. sojae: Four Species Pathogenic to Soybean (Glycine max).</title>
        <authorList>
            <person name="Rogerio F."/>
            <person name="Boufleur T.R."/>
            <person name="Ciampi-Guillardi M."/>
            <person name="Sukno S.A."/>
            <person name="Thon M.R."/>
            <person name="Massola Junior N.S."/>
            <person name="Baroncelli R."/>
        </authorList>
    </citation>
    <scope>NUCLEOTIDE SEQUENCE [LARGE SCALE GENOMIC DNA]</scope>
    <source>
        <strain evidence="2 3">LFN0009</strain>
    </source>
</reference>
<evidence type="ECO:0000313" key="2">
    <source>
        <dbReference type="EMBL" id="KAF6820473.1"/>
    </source>
</evidence>
<name>A0A8H6N5K7_9PEZI</name>
<dbReference type="AlphaFoldDB" id="A0A8H6N5K7"/>